<dbReference type="PANTHER" id="PTHR30204">
    <property type="entry name" value="REDOX-CYCLING DRUG-SENSING TRANSCRIPTIONAL ACTIVATOR SOXR"/>
    <property type="match status" value="1"/>
</dbReference>
<evidence type="ECO:0000313" key="4">
    <source>
        <dbReference type="Proteomes" id="UP000594586"/>
    </source>
</evidence>
<dbReference type="AlphaFoldDB" id="A0A7T0KP97"/>
<dbReference type="Pfam" id="PF13411">
    <property type="entry name" value="MerR_1"/>
    <property type="match status" value="1"/>
</dbReference>
<dbReference type="GO" id="GO:0003700">
    <property type="term" value="F:DNA-binding transcription factor activity"/>
    <property type="evidence" value="ECO:0007669"/>
    <property type="project" value="InterPro"/>
</dbReference>
<evidence type="ECO:0000313" key="3">
    <source>
        <dbReference type="EMBL" id="QPK84164.1"/>
    </source>
</evidence>
<dbReference type="InterPro" id="IPR047057">
    <property type="entry name" value="MerR_fam"/>
</dbReference>
<evidence type="ECO:0000259" key="2">
    <source>
        <dbReference type="PROSITE" id="PS50937"/>
    </source>
</evidence>
<accession>A0A7T0KP97</accession>
<gene>
    <name evidence="3" type="ORF">G7Y29_05265</name>
</gene>
<evidence type="ECO:0000256" key="1">
    <source>
        <dbReference type="ARBA" id="ARBA00023125"/>
    </source>
</evidence>
<reference evidence="3 4" key="1">
    <citation type="submission" date="2020-11" db="EMBL/GenBank/DDBJ databases">
        <title>Corynebacterium sp. MC1420.</title>
        <authorList>
            <person name="Zhou J."/>
        </authorList>
    </citation>
    <scope>NUCLEOTIDE SEQUENCE [LARGE SCALE GENOMIC DNA]</scope>
    <source>
        <strain evidence="3 4">MC1420</strain>
    </source>
</reference>
<organism evidence="3 4">
    <name type="scientific">Corynebacterium qintianiae</name>
    <dbReference type="NCBI Taxonomy" id="2709392"/>
    <lineage>
        <taxon>Bacteria</taxon>
        <taxon>Bacillati</taxon>
        <taxon>Actinomycetota</taxon>
        <taxon>Actinomycetes</taxon>
        <taxon>Mycobacteriales</taxon>
        <taxon>Corynebacteriaceae</taxon>
        <taxon>Corynebacterium</taxon>
    </lineage>
</organism>
<keyword evidence="4" id="KW-1185">Reference proteome</keyword>
<dbReference type="KEGG" id="cqn:G7Y29_05265"/>
<feature type="domain" description="HTH merR-type" evidence="2">
    <location>
        <begin position="67"/>
        <end position="139"/>
    </location>
</feature>
<dbReference type="SUPFAM" id="SSF46955">
    <property type="entry name" value="Putative DNA-binding domain"/>
    <property type="match status" value="1"/>
</dbReference>
<protein>
    <submittedName>
        <fullName evidence="3">MerR family transcriptional regulator</fullName>
    </submittedName>
</protein>
<dbReference type="GO" id="GO:0003677">
    <property type="term" value="F:DNA binding"/>
    <property type="evidence" value="ECO:0007669"/>
    <property type="project" value="UniProtKB-KW"/>
</dbReference>
<dbReference type="InterPro" id="IPR000551">
    <property type="entry name" value="MerR-type_HTH_dom"/>
</dbReference>
<keyword evidence="1" id="KW-0238">DNA-binding</keyword>
<dbReference type="SMART" id="SM00422">
    <property type="entry name" value="HTH_MERR"/>
    <property type="match status" value="1"/>
</dbReference>
<dbReference type="Gene3D" id="1.10.1660.10">
    <property type="match status" value="1"/>
</dbReference>
<dbReference type="InterPro" id="IPR009061">
    <property type="entry name" value="DNA-bd_dom_put_sf"/>
</dbReference>
<sequence length="226" mass="24920">MGLEFGVLRGCGLTKPYAWHLISTRPTLKLHGSNYVSENFEPQSAEAANAAPVQETLFDLGPSDEVGYRVPIACQVAGITYRQLDYWARTNLVRPSIRGAKGSGSQRLYSFKDILVLKIVKRLLDTGISLQNIRLAVDKLRDRGVNDIAEITLVSDGTTVYECRSNEEIIDLLGGGQGVFGIAVPQIMRELSGTISAFPSERIEDETGTEVYSIDELAARRRRRSS</sequence>
<dbReference type="PANTHER" id="PTHR30204:SF3">
    <property type="entry name" value="HTH MERR-TYPE DOMAIN-CONTAINING PROTEIN"/>
    <property type="match status" value="1"/>
</dbReference>
<proteinExistence type="predicted"/>
<dbReference type="PROSITE" id="PS50937">
    <property type="entry name" value="HTH_MERR_2"/>
    <property type="match status" value="1"/>
</dbReference>
<dbReference type="EMBL" id="CP064955">
    <property type="protein sequence ID" value="QPK84164.1"/>
    <property type="molecule type" value="Genomic_DNA"/>
</dbReference>
<name>A0A7T0KP97_9CORY</name>
<dbReference type="Proteomes" id="UP000594586">
    <property type="component" value="Chromosome"/>
</dbReference>